<dbReference type="RefSeq" id="WP_380719269.1">
    <property type="nucleotide sequence ID" value="NZ_JBHTLK010000005.1"/>
</dbReference>
<gene>
    <name evidence="1" type="ORF">ACFQ3T_02460</name>
</gene>
<sequence>MPAMSSPTSFVDGVLVHQADLNNLSVNIDTLTQLTQGKPAASGVSHKPMAMVKLTSPQPVNNSTDLIVPWHAEVYDFDNLWTPGSANRFSVQTSGKYVIRMGTDWSANATGLRTTKIFVNGTSNANTVAGYSAPPPSAFDAFYTVESPPVSLAAGASVYFDVFQSSGVTLDLGLSFGGTWASIEWVAPF</sequence>
<comment type="caution">
    <text evidence="1">The sequence shown here is derived from an EMBL/GenBank/DDBJ whole genome shotgun (WGS) entry which is preliminary data.</text>
</comment>
<protein>
    <submittedName>
        <fullName evidence="1">Uncharacterized protein</fullName>
    </submittedName>
</protein>
<keyword evidence="2" id="KW-1185">Reference proteome</keyword>
<accession>A0ABW3QMG3</accession>
<dbReference type="Proteomes" id="UP001597168">
    <property type="component" value="Unassembled WGS sequence"/>
</dbReference>
<evidence type="ECO:0000313" key="1">
    <source>
        <dbReference type="EMBL" id="MFD1145983.1"/>
    </source>
</evidence>
<evidence type="ECO:0000313" key="2">
    <source>
        <dbReference type="Proteomes" id="UP001597168"/>
    </source>
</evidence>
<name>A0ABW3QMG3_9PSEU</name>
<organism evidence="1 2">
    <name type="scientific">Saccharothrix hoggarensis</name>
    <dbReference type="NCBI Taxonomy" id="913853"/>
    <lineage>
        <taxon>Bacteria</taxon>
        <taxon>Bacillati</taxon>
        <taxon>Actinomycetota</taxon>
        <taxon>Actinomycetes</taxon>
        <taxon>Pseudonocardiales</taxon>
        <taxon>Pseudonocardiaceae</taxon>
        <taxon>Saccharothrix</taxon>
    </lineage>
</organism>
<proteinExistence type="predicted"/>
<dbReference type="EMBL" id="JBHTLK010000005">
    <property type="protein sequence ID" value="MFD1145983.1"/>
    <property type="molecule type" value="Genomic_DNA"/>
</dbReference>
<reference evidence="2" key="1">
    <citation type="journal article" date="2019" name="Int. J. Syst. Evol. Microbiol.">
        <title>The Global Catalogue of Microorganisms (GCM) 10K type strain sequencing project: providing services to taxonomists for standard genome sequencing and annotation.</title>
        <authorList>
            <consortium name="The Broad Institute Genomics Platform"/>
            <consortium name="The Broad Institute Genome Sequencing Center for Infectious Disease"/>
            <person name="Wu L."/>
            <person name="Ma J."/>
        </authorList>
    </citation>
    <scope>NUCLEOTIDE SEQUENCE [LARGE SCALE GENOMIC DNA]</scope>
    <source>
        <strain evidence="2">CCUG 60214</strain>
    </source>
</reference>